<evidence type="ECO:0000256" key="1">
    <source>
        <dbReference type="ARBA" id="ARBA00009748"/>
    </source>
</evidence>
<dbReference type="Gene3D" id="1.10.110.10">
    <property type="entry name" value="Plant lipid-transfer and hydrophobic proteins"/>
    <property type="match status" value="1"/>
</dbReference>
<evidence type="ECO:0000313" key="6">
    <source>
        <dbReference type="EMBL" id="PKU86986.1"/>
    </source>
</evidence>
<dbReference type="InterPro" id="IPR036312">
    <property type="entry name" value="Bifun_inhib/LTP/seed_sf"/>
</dbReference>
<keyword evidence="4" id="KW-0325">Glycoprotein</keyword>
<sequence length="94" mass="10019">MCSSELVAQAQDSSCLSQIVPCLQFINSNKTPSSRCCNPLQSLIRSDAQCLCSLLGSSSSKTNQAGVNMSQAHLLLARCGEKVNIGPCKSKLVW</sequence>
<keyword evidence="2" id="KW-0732">Signal</keyword>
<dbReference type="SUPFAM" id="SSF47699">
    <property type="entry name" value="Bifunctional inhibitor/lipid-transfer protein/seed storage 2S albumin"/>
    <property type="match status" value="1"/>
</dbReference>
<dbReference type="InterPro" id="IPR016140">
    <property type="entry name" value="Bifunc_inhib/LTP/seed_store"/>
</dbReference>
<keyword evidence="7" id="KW-1185">Reference proteome</keyword>
<evidence type="ECO:0000256" key="2">
    <source>
        <dbReference type="ARBA" id="ARBA00022729"/>
    </source>
</evidence>
<organism evidence="6 7">
    <name type="scientific">Dendrobium catenatum</name>
    <dbReference type="NCBI Taxonomy" id="906689"/>
    <lineage>
        <taxon>Eukaryota</taxon>
        <taxon>Viridiplantae</taxon>
        <taxon>Streptophyta</taxon>
        <taxon>Embryophyta</taxon>
        <taxon>Tracheophyta</taxon>
        <taxon>Spermatophyta</taxon>
        <taxon>Magnoliopsida</taxon>
        <taxon>Liliopsida</taxon>
        <taxon>Asparagales</taxon>
        <taxon>Orchidaceae</taxon>
        <taxon>Epidendroideae</taxon>
        <taxon>Malaxideae</taxon>
        <taxon>Dendrobiinae</taxon>
        <taxon>Dendrobium</taxon>
    </lineage>
</organism>
<gene>
    <name evidence="6" type="primary">VAS</name>
    <name evidence="6" type="ORF">MA16_Dca013933</name>
</gene>
<dbReference type="EMBL" id="KZ501901">
    <property type="protein sequence ID" value="PKU86986.1"/>
    <property type="molecule type" value="Genomic_DNA"/>
</dbReference>
<dbReference type="Pfam" id="PF14368">
    <property type="entry name" value="LTP_2"/>
    <property type="match status" value="1"/>
</dbReference>
<evidence type="ECO:0000259" key="5">
    <source>
        <dbReference type="Pfam" id="PF14368"/>
    </source>
</evidence>
<dbReference type="InterPro" id="IPR043325">
    <property type="entry name" value="LTSS"/>
</dbReference>
<feature type="domain" description="Bifunctional inhibitor/plant lipid transfer protein/seed storage helical" evidence="5">
    <location>
        <begin position="9"/>
        <end position="86"/>
    </location>
</feature>
<reference evidence="6 7" key="2">
    <citation type="journal article" date="2017" name="Nature">
        <title>The Apostasia genome and the evolution of orchids.</title>
        <authorList>
            <person name="Zhang G.Q."/>
            <person name="Liu K.W."/>
            <person name="Li Z."/>
            <person name="Lohaus R."/>
            <person name="Hsiao Y.Y."/>
            <person name="Niu S.C."/>
            <person name="Wang J.Y."/>
            <person name="Lin Y.C."/>
            <person name="Xu Q."/>
            <person name="Chen L.J."/>
            <person name="Yoshida K."/>
            <person name="Fujiwara S."/>
            <person name="Wang Z.W."/>
            <person name="Zhang Y.Q."/>
            <person name="Mitsuda N."/>
            <person name="Wang M."/>
            <person name="Liu G.H."/>
            <person name="Pecoraro L."/>
            <person name="Huang H.X."/>
            <person name="Xiao X.J."/>
            <person name="Lin M."/>
            <person name="Wu X.Y."/>
            <person name="Wu W.L."/>
            <person name="Chen Y.Y."/>
            <person name="Chang S.B."/>
            <person name="Sakamoto S."/>
            <person name="Ohme-Takagi M."/>
            <person name="Yagi M."/>
            <person name="Zeng S.J."/>
            <person name="Shen C.Y."/>
            <person name="Yeh C.M."/>
            <person name="Luo Y.B."/>
            <person name="Tsai W.C."/>
            <person name="Van de Peer Y."/>
            <person name="Liu Z.J."/>
        </authorList>
    </citation>
    <scope>NUCLEOTIDE SEQUENCE [LARGE SCALE GENOMIC DNA]</scope>
    <source>
        <tissue evidence="6">The whole plant</tissue>
    </source>
</reference>
<comment type="similarity">
    <text evidence="1">Belongs to the plant LTP family.</text>
</comment>
<accession>A0A2I0XGE3</accession>
<dbReference type="Proteomes" id="UP000233837">
    <property type="component" value="Unassembled WGS sequence"/>
</dbReference>
<proteinExistence type="inferred from homology"/>
<evidence type="ECO:0000313" key="7">
    <source>
        <dbReference type="Proteomes" id="UP000233837"/>
    </source>
</evidence>
<dbReference type="CDD" id="cd00010">
    <property type="entry name" value="AAI_LTSS"/>
    <property type="match status" value="1"/>
</dbReference>
<keyword evidence="3" id="KW-1015">Disulfide bond</keyword>
<name>A0A2I0XGE3_9ASPA</name>
<evidence type="ECO:0000256" key="4">
    <source>
        <dbReference type="ARBA" id="ARBA00023180"/>
    </source>
</evidence>
<dbReference type="PANTHER" id="PTHR33044">
    <property type="entry name" value="BIFUNCTIONAL INHIBITOR/LIPID-TRANSFER PROTEIN/SEED STORAGE 2S ALBUMIN SUPERFAMILY PROTEIN-RELATED"/>
    <property type="match status" value="1"/>
</dbReference>
<evidence type="ECO:0000256" key="3">
    <source>
        <dbReference type="ARBA" id="ARBA00023157"/>
    </source>
</evidence>
<reference evidence="6 7" key="1">
    <citation type="journal article" date="2016" name="Sci. Rep.">
        <title>The Dendrobium catenatum Lindl. genome sequence provides insights into polysaccharide synthase, floral development and adaptive evolution.</title>
        <authorList>
            <person name="Zhang G.Q."/>
            <person name="Xu Q."/>
            <person name="Bian C."/>
            <person name="Tsai W.C."/>
            <person name="Yeh C.M."/>
            <person name="Liu K.W."/>
            <person name="Yoshida K."/>
            <person name="Zhang L.S."/>
            <person name="Chang S.B."/>
            <person name="Chen F."/>
            <person name="Shi Y."/>
            <person name="Su Y.Y."/>
            <person name="Zhang Y.Q."/>
            <person name="Chen L.J."/>
            <person name="Yin Y."/>
            <person name="Lin M."/>
            <person name="Huang H."/>
            <person name="Deng H."/>
            <person name="Wang Z.W."/>
            <person name="Zhu S.L."/>
            <person name="Zhao X."/>
            <person name="Deng C."/>
            <person name="Niu S.C."/>
            <person name="Huang J."/>
            <person name="Wang M."/>
            <person name="Liu G.H."/>
            <person name="Yang H.J."/>
            <person name="Xiao X.J."/>
            <person name="Hsiao Y.Y."/>
            <person name="Wu W.L."/>
            <person name="Chen Y.Y."/>
            <person name="Mitsuda N."/>
            <person name="Ohme-Takagi M."/>
            <person name="Luo Y.B."/>
            <person name="Van de Peer Y."/>
            <person name="Liu Z.J."/>
        </authorList>
    </citation>
    <scope>NUCLEOTIDE SEQUENCE [LARGE SCALE GENOMIC DNA]</scope>
    <source>
        <tissue evidence="6">The whole plant</tissue>
    </source>
</reference>
<protein>
    <submittedName>
        <fullName evidence="6">Lipid transfer-like protein VAS</fullName>
    </submittedName>
</protein>
<dbReference type="AlphaFoldDB" id="A0A2I0XGE3"/>